<dbReference type="EMBL" id="CP001681">
    <property type="protein sequence ID" value="ACU03319.1"/>
    <property type="molecule type" value="Genomic_DNA"/>
</dbReference>
<dbReference type="OrthoDB" id="798769at2"/>
<evidence type="ECO:0000313" key="3">
    <source>
        <dbReference type="Proteomes" id="UP000000852"/>
    </source>
</evidence>
<protein>
    <recommendedName>
        <fullName evidence="4">Prepilin type IV endopeptidase peptidase domain-containing protein</fullName>
    </recommendedName>
</protein>
<feature type="transmembrane region" description="Helical" evidence="1">
    <location>
        <begin position="84"/>
        <end position="100"/>
    </location>
</feature>
<keyword evidence="1" id="KW-0472">Membrane</keyword>
<dbReference type="eggNOG" id="ENOG50336NV">
    <property type="taxonomic scope" value="Bacteria"/>
</dbReference>
<dbReference type="KEGG" id="phe:Phep_1101"/>
<name>C6Y3P0_PEDHD</name>
<feature type="transmembrane region" description="Helical" evidence="1">
    <location>
        <begin position="106"/>
        <end position="126"/>
    </location>
</feature>
<feature type="transmembrane region" description="Helical" evidence="1">
    <location>
        <begin position="133"/>
        <end position="154"/>
    </location>
</feature>
<keyword evidence="3" id="KW-1185">Reference proteome</keyword>
<feature type="transmembrane region" description="Helical" evidence="1">
    <location>
        <begin position="30"/>
        <end position="47"/>
    </location>
</feature>
<keyword evidence="1" id="KW-1133">Transmembrane helix</keyword>
<sequence length="175" mass="19706">MFSIILIRLLLLLILLVMGIQDMKFRAISWYLFPVLAIVLLLLNPSLSLQNCLLNIGFVAFVLVLLTAWFSLKQGSMVNLTRRHLGMGDILFLLCLALFFSPVDFFLFYLFSLLLICMGTGAYLLLRRPANFTIPLAGLQGFVLILLLLASWIWKTAPGNGDFLTDLLSNAYERG</sequence>
<dbReference type="HOGENOM" id="CLU_1531130_0_0_10"/>
<accession>C6Y3P0</accession>
<dbReference type="RefSeq" id="WP_012781263.1">
    <property type="nucleotide sequence ID" value="NZ_AQGK01000003.1"/>
</dbReference>
<evidence type="ECO:0008006" key="4">
    <source>
        <dbReference type="Google" id="ProtNLM"/>
    </source>
</evidence>
<gene>
    <name evidence="2" type="ordered locus">Phep_1101</name>
</gene>
<evidence type="ECO:0000313" key="2">
    <source>
        <dbReference type="EMBL" id="ACU03319.1"/>
    </source>
</evidence>
<proteinExistence type="predicted"/>
<dbReference type="AlphaFoldDB" id="C6Y3P0"/>
<reference evidence="2 3" key="1">
    <citation type="journal article" date="2009" name="Stand. Genomic Sci.">
        <title>Complete genome sequence of Pedobacter heparinus type strain (HIM 762-3).</title>
        <authorList>
            <person name="Han C."/>
            <person name="Spring S."/>
            <person name="Lapidus A."/>
            <person name="Del Rio T.G."/>
            <person name="Tice H."/>
            <person name="Copeland A."/>
            <person name="Cheng J.F."/>
            <person name="Lucas S."/>
            <person name="Chen F."/>
            <person name="Nolan M."/>
            <person name="Bruce D."/>
            <person name="Goodwin L."/>
            <person name="Pitluck S."/>
            <person name="Ivanova N."/>
            <person name="Mavromatis K."/>
            <person name="Mikhailova N."/>
            <person name="Pati A."/>
            <person name="Chen A."/>
            <person name="Palaniappan K."/>
            <person name="Land M."/>
            <person name="Hauser L."/>
            <person name="Chang Y.J."/>
            <person name="Jeffries C.C."/>
            <person name="Saunders E."/>
            <person name="Chertkov O."/>
            <person name="Brettin T."/>
            <person name="Goker M."/>
            <person name="Rohde M."/>
            <person name="Bristow J."/>
            <person name="Eisen J.A."/>
            <person name="Markowitz V."/>
            <person name="Hugenholtz P."/>
            <person name="Kyrpides N.C."/>
            <person name="Klenk H.P."/>
            <person name="Detter J.C."/>
        </authorList>
    </citation>
    <scope>NUCLEOTIDE SEQUENCE [LARGE SCALE GENOMIC DNA]</scope>
    <source>
        <strain evidence="3">ATCC 13125 / DSM 2366 / CIP 104194 / JCM 7457 / NBRC 12017 / NCIMB 9290 / NRRL B-14731 / HIM 762-3</strain>
    </source>
</reference>
<feature type="transmembrane region" description="Helical" evidence="1">
    <location>
        <begin position="53"/>
        <end position="72"/>
    </location>
</feature>
<dbReference type="Proteomes" id="UP000000852">
    <property type="component" value="Chromosome"/>
</dbReference>
<feature type="transmembrane region" description="Helical" evidence="1">
    <location>
        <begin position="6"/>
        <end position="23"/>
    </location>
</feature>
<evidence type="ECO:0000256" key="1">
    <source>
        <dbReference type="SAM" id="Phobius"/>
    </source>
</evidence>
<organism evidence="2 3">
    <name type="scientific">Pedobacter heparinus (strain ATCC 13125 / DSM 2366 / CIP 104194 / JCM 7457 / NBRC 12017 / NCIMB 9290 / NRRL B-14731 / HIM 762-3)</name>
    <dbReference type="NCBI Taxonomy" id="485917"/>
    <lineage>
        <taxon>Bacteria</taxon>
        <taxon>Pseudomonadati</taxon>
        <taxon>Bacteroidota</taxon>
        <taxon>Sphingobacteriia</taxon>
        <taxon>Sphingobacteriales</taxon>
        <taxon>Sphingobacteriaceae</taxon>
        <taxon>Pedobacter</taxon>
    </lineage>
</organism>
<dbReference type="STRING" id="485917.Phep_1101"/>
<keyword evidence="1" id="KW-0812">Transmembrane</keyword>